<proteinExistence type="predicted"/>
<reference evidence="2 3" key="1">
    <citation type="submission" date="2014-03" db="EMBL/GenBank/DDBJ databases">
        <title>Genome sequence of Clostridium litorale W6, DSM 5388.</title>
        <authorList>
            <person name="Poehlein A."/>
            <person name="Jagirdar A."/>
            <person name="Khonsari B."/>
            <person name="Chibani C.M."/>
            <person name="Gutierrez Gutierrez D.A."/>
            <person name="Davydova E."/>
            <person name="Alghaithi H.S."/>
            <person name="Nair K.P."/>
            <person name="Dhamotharan K."/>
            <person name="Chandran L."/>
            <person name="G W."/>
            <person name="Daniel R."/>
        </authorList>
    </citation>
    <scope>NUCLEOTIDE SEQUENCE [LARGE SCALE GENOMIC DNA]</scope>
    <source>
        <strain evidence="2 3">W6</strain>
    </source>
</reference>
<dbReference type="SUPFAM" id="SSF55174">
    <property type="entry name" value="Alpha-L RNA-binding motif"/>
    <property type="match status" value="1"/>
</dbReference>
<protein>
    <submittedName>
        <fullName evidence="2">Uncharacterized protein</fullName>
    </submittedName>
</protein>
<dbReference type="InterPro" id="IPR014330">
    <property type="entry name" value="RNA-bd_S4-rel_YaaA"/>
</dbReference>
<name>A0A069RH63_PEPLI</name>
<dbReference type="STRING" id="1121324.CLIT_4c02220"/>
<accession>A0A069RH63</accession>
<dbReference type="RefSeq" id="WP_242943840.1">
    <property type="nucleotide sequence ID" value="NZ_FSRH01000013.1"/>
</dbReference>
<evidence type="ECO:0000313" key="2">
    <source>
        <dbReference type="EMBL" id="KDR96384.1"/>
    </source>
</evidence>
<comment type="caution">
    <text evidence="2">The sequence shown here is derived from an EMBL/GenBank/DDBJ whole genome shotgun (WGS) entry which is preliminary data.</text>
</comment>
<dbReference type="EMBL" id="JJMM01000004">
    <property type="protein sequence ID" value="KDR96384.1"/>
    <property type="molecule type" value="Genomic_DNA"/>
</dbReference>
<dbReference type="Gene3D" id="3.10.290.10">
    <property type="entry name" value="RNA-binding S4 domain"/>
    <property type="match status" value="1"/>
</dbReference>
<sequence length="67" mass="7510">MKIKINSEYIKLDQLLKFADITSSGGESKILIKEGHVKVNGEVETRRGRKLHPGDIVEMDGESVEIE</sequence>
<keyword evidence="3" id="KW-1185">Reference proteome</keyword>
<evidence type="ECO:0000313" key="3">
    <source>
        <dbReference type="Proteomes" id="UP000027946"/>
    </source>
</evidence>
<dbReference type="Proteomes" id="UP000027946">
    <property type="component" value="Unassembled WGS sequence"/>
</dbReference>
<dbReference type="AlphaFoldDB" id="A0A069RH63"/>
<dbReference type="Pfam" id="PF13275">
    <property type="entry name" value="S4_2"/>
    <property type="match status" value="1"/>
</dbReference>
<dbReference type="GO" id="GO:0003723">
    <property type="term" value="F:RNA binding"/>
    <property type="evidence" value="ECO:0007669"/>
    <property type="project" value="UniProtKB-KW"/>
</dbReference>
<dbReference type="NCBIfam" id="TIGR02988">
    <property type="entry name" value="YaaA_near_RecF"/>
    <property type="match status" value="1"/>
</dbReference>
<gene>
    <name evidence="2" type="ORF">CLIT_4c02220</name>
</gene>
<dbReference type="InterPro" id="IPR036986">
    <property type="entry name" value="S4_RNA-bd_sf"/>
</dbReference>
<organism evidence="2 3">
    <name type="scientific">Peptoclostridium litorale DSM 5388</name>
    <dbReference type="NCBI Taxonomy" id="1121324"/>
    <lineage>
        <taxon>Bacteria</taxon>
        <taxon>Bacillati</taxon>
        <taxon>Bacillota</taxon>
        <taxon>Clostridia</taxon>
        <taxon>Peptostreptococcales</taxon>
        <taxon>Peptoclostridiaceae</taxon>
        <taxon>Peptoclostridium</taxon>
    </lineage>
</organism>
<evidence type="ECO:0000256" key="1">
    <source>
        <dbReference type="PROSITE-ProRule" id="PRU00182"/>
    </source>
</evidence>
<dbReference type="CDD" id="cd00165">
    <property type="entry name" value="S4"/>
    <property type="match status" value="1"/>
</dbReference>
<keyword evidence="1" id="KW-0694">RNA-binding</keyword>
<dbReference type="PROSITE" id="PS50889">
    <property type="entry name" value="S4"/>
    <property type="match status" value="1"/>
</dbReference>
<dbReference type="eggNOG" id="COG2501">
    <property type="taxonomic scope" value="Bacteria"/>
</dbReference>